<dbReference type="Proteomes" id="UP000772434">
    <property type="component" value="Unassembled WGS sequence"/>
</dbReference>
<accession>A0A9P5Q9J3</accession>
<proteinExistence type="predicted"/>
<evidence type="ECO:0000313" key="3">
    <source>
        <dbReference type="Proteomes" id="UP000772434"/>
    </source>
</evidence>
<dbReference type="EMBL" id="JADNRY010000004">
    <property type="protein sequence ID" value="KAF9077173.1"/>
    <property type="molecule type" value="Genomic_DNA"/>
</dbReference>
<comment type="caution">
    <text evidence="2">The sequence shown here is derived from an EMBL/GenBank/DDBJ whole genome shotgun (WGS) entry which is preliminary data.</text>
</comment>
<gene>
    <name evidence="2" type="ORF">BDP27DRAFT_1441913</name>
</gene>
<organism evidence="2 3">
    <name type="scientific">Rhodocollybia butyracea</name>
    <dbReference type="NCBI Taxonomy" id="206335"/>
    <lineage>
        <taxon>Eukaryota</taxon>
        <taxon>Fungi</taxon>
        <taxon>Dikarya</taxon>
        <taxon>Basidiomycota</taxon>
        <taxon>Agaricomycotina</taxon>
        <taxon>Agaricomycetes</taxon>
        <taxon>Agaricomycetidae</taxon>
        <taxon>Agaricales</taxon>
        <taxon>Marasmiineae</taxon>
        <taxon>Omphalotaceae</taxon>
        <taxon>Rhodocollybia</taxon>
    </lineage>
</organism>
<protein>
    <submittedName>
        <fullName evidence="2">Uncharacterized protein</fullName>
    </submittedName>
</protein>
<feature type="chain" id="PRO_5040512045" evidence="1">
    <location>
        <begin position="24"/>
        <end position="82"/>
    </location>
</feature>
<name>A0A9P5Q9J3_9AGAR</name>
<evidence type="ECO:0000313" key="2">
    <source>
        <dbReference type="EMBL" id="KAF9077173.1"/>
    </source>
</evidence>
<keyword evidence="1" id="KW-0732">Signal</keyword>
<dbReference type="AlphaFoldDB" id="A0A9P5Q9J3"/>
<evidence type="ECO:0000256" key="1">
    <source>
        <dbReference type="SAM" id="SignalP"/>
    </source>
</evidence>
<keyword evidence="3" id="KW-1185">Reference proteome</keyword>
<reference evidence="2" key="1">
    <citation type="submission" date="2020-11" db="EMBL/GenBank/DDBJ databases">
        <authorList>
            <consortium name="DOE Joint Genome Institute"/>
            <person name="Ahrendt S."/>
            <person name="Riley R."/>
            <person name="Andreopoulos W."/>
            <person name="Labutti K."/>
            <person name="Pangilinan J."/>
            <person name="Ruiz-Duenas F.J."/>
            <person name="Barrasa J.M."/>
            <person name="Sanchez-Garcia M."/>
            <person name="Camarero S."/>
            <person name="Miyauchi S."/>
            <person name="Serrano A."/>
            <person name="Linde D."/>
            <person name="Babiker R."/>
            <person name="Drula E."/>
            <person name="Ayuso-Fernandez I."/>
            <person name="Pacheco R."/>
            <person name="Padilla G."/>
            <person name="Ferreira P."/>
            <person name="Barriuso J."/>
            <person name="Kellner H."/>
            <person name="Castanera R."/>
            <person name="Alfaro M."/>
            <person name="Ramirez L."/>
            <person name="Pisabarro A.G."/>
            <person name="Kuo A."/>
            <person name="Tritt A."/>
            <person name="Lipzen A."/>
            <person name="He G."/>
            <person name="Yan M."/>
            <person name="Ng V."/>
            <person name="Cullen D."/>
            <person name="Martin F."/>
            <person name="Rosso M.-N."/>
            <person name="Henrissat B."/>
            <person name="Hibbett D."/>
            <person name="Martinez A.T."/>
            <person name="Grigoriev I.V."/>
        </authorList>
    </citation>
    <scope>NUCLEOTIDE SEQUENCE</scope>
    <source>
        <strain evidence="2">AH 40177</strain>
    </source>
</reference>
<feature type="signal peptide" evidence="1">
    <location>
        <begin position="1"/>
        <end position="23"/>
    </location>
</feature>
<sequence length="82" mass="9195">MFRLSSINTVVSILFLFQVVVQGMPQPRAEGDTCHTGYPPDCPEGYRCCPWPSANRLEAVSSTLLTFFVLGMRGRIWRGIIC</sequence>